<evidence type="ECO:0000256" key="5">
    <source>
        <dbReference type="ARBA" id="ARBA00022679"/>
    </source>
</evidence>
<dbReference type="GO" id="GO:0005886">
    <property type="term" value="C:plasma membrane"/>
    <property type="evidence" value="ECO:0007669"/>
    <property type="project" value="TreeGrafter"/>
</dbReference>
<dbReference type="FunFam" id="1.10.510.10:FF:001424">
    <property type="entry name" value="Protein kinase superfamily protein"/>
    <property type="match status" value="1"/>
</dbReference>
<evidence type="ECO:0000313" key="18">
    <source>
        <dbReference type="Proteomes" id="UP000631114"/>
    </source>
</evidence>
<dbReference type="OrthoDB" id="663146at2759"/>
<evidence type="ECO:0000256" key="7">
    <source>
        <dbReference type="ARBA" id="ARBA00022729"/>
    </source>
</evidence>
<evidence type="ECO:0000259" key="16">
    <source>
        <dbReference type="PROSITE" id="PS50011"/>
    </source>
</evidence>
<keyword evidence="11 14" id="KW-1133">Transmembrane helix</keyword>
<keyword evidence="10" id="KW-0067">ATP-binding</keyword>
<dbReference type="Gene3D" id="3.30.200.20">
    <property type="entry name" value="Phosphorylase Kinase, domain 1"/>
    <property type="match status" value="1"/>
</dbReference>
<dbReference type="GO" id="GO:0004674">
    <property type="term" value="F:protein serine/threonine kinase activity"/>
    <property type="evidence" value="ECO:0007669"/>
    <property type="project" value="UniProtKB-EC"/>
</dbReference>
<reference evidence="17 18" key="1">
    <citation type="submission" date="2020-10" db="EMBL/GenBank/DDBJ databases">
        <title>The Coptis chinensis genome and diversification of protoberbering-type alkaloids.</title>
        <authorList>
            <person name="Wang B."/>
            <person name="Shu S."/>
            <person name="Song C."/>
            <person name="Liu Y."/>
        </authorList>
    </citation>
    <scope>NUCLEOTIDE SEQUENCE [LARGE SCALE GENOMIC DNA]</scope>
    <source>
        <strain evidence="17">HL-2020</strain>
        <tissue evidence="17">Leaf</tissue>
    </source>
</reference>
<sequence>MKFLVCCVYICLLIIRSQAQQATTDPSEVRALNSIFRKWGITASRARPSWNISGDPCSGAAVDSSTDIDTPDFNPGIKCICGGRTCHITRLRVYELNVVGVIPEELTNLTSLTFIKLDGNYLTGPLPAFLGNLTSLDLLSVAYNALSGTIPAELGRLRRLRVLSLGSNNFSGPLPSELGSLVNLEEMYIDSAGVNGEIPSTFSNLVNMQTMMAADNPLTGVIPDFIGRNWTRLMSLRFEGNSFEGPIPSSFSNLTSLISLHISDLYNVSSSLDFVRDMKDLNVLVLRHNLLSGNIPSNIGEYQKLKRLDFSFNNLTGQIPNTIFNLPSLSNLFLGNNSLSGPIPPQKLPSLLTIDLSYNRLSGSLPPWATQRDLSLNVVANNLTFSSNNGALASGLNCLQRQFRCNSDPPRYSSFAIKCGGPKKTSRDGTVYESENSNVGPASYYVTDTRRWAVSNVGLFAERSVNLSYVETNMGQATGTIDPELFQTSRLSPGSLRYYGLGLENGIYNVNLQFVETGFPPASSRTWQSLGRRVFDIYLQGGLHVKDFDIRREAGGSVNRAVQRLYKVRVSENFLEIHLFWAGKGTYTIPVRGYYGPSISAISVTPDFNPTVCNCPPTGSKTSNNTGMIVGITVSIGLLSIICAITIFYFRRKRSRSKEDDELLGAIDNKPNIFSYAELRTATEDFSPTNKLGEGGFGPVYKGMLSDGREIAVKKLLVPSHQGKSQFVAEISIISSVQHRNLVKLYGCCIEAENRLLVYEYLENKSLDQALFGKTVLHLDWPTRYNICLQAAKGLAYLHEEAKPRIVHRDVKASNILLDIALNPKISDFGLAKLYDDKKTHITTRIAGTM</sequence>
<evidence type="ECO:0000256" key="4">
    <source>
        <dbReference type="ARBA" id="ARBA00022614"/>
    </source>
</evidence>
<organism evidence="17 18">
    <name type="scientific">Coptis chinensis</name>
    <dbReference type="NCBI Taxonomy" id="261450"/>
    <lineage>
        <taxon>Eukaryota</taxon>
        <taxon>Viridiplantae</taxon>
        <taxon>Streptophyta</taxon>
        <taxon>Embryophyta</taxon>
        <taxon>Tracheophyta</taxon>
        <taxon>Spermatophyta</taxon>
        <taxon>Magnoliopsida</taxon>
        <taxon>Ranunculales</taxon>
        <taxon>Ranunculaceae</taxon>
        <taxon>Coptidoideae</taxon>
        <taxon>Coptis</taxon>
    </lineage>
</organism>
<name>A0A835IJI6_9MAGN</name>
<dbReference type="PROSITE" id="PS00108">
    <property type="entry name" value="PROTEIN_KINASE_ST"/>
    <property type="match status" value="1"/>
</dbReference>
<evidence type="ECO:0000256" key="10">
    <source>
        <dbReference type="ARBA" id="ARBA00022840"/>
    </source>
</evidence>
<evidence type="ECO:0000256" key="1">
    <source>
        <dbReference type="ARBA" id="ARBA00004370"/>
    </source>
</evidence>
<dbReference type="InterPro" id="IPR051824">
    <property type="entry name" value="LRR_Rcpt-Like_S/T_Kinase"/>
</dbReference>
<feature type="domain" description="Protein kinase" evidence="16">
    <location>
        <begin position="686"/>
        <end position="850"/>
    </location>
</feature>
<dbReference type="FunFam" id="3.30.200.20:FF:000140">
    <property type="entry name" value="Leucine-rich repeat receptor-like protein kinase"/>
    <property type="match status" value="1"/>
</dbReference>
<dbReference type="InterPro" id="IPR000719">
    <property type="entry name" value="Prot_kinase_dom"/>
</dbReference>
<dbReference type="InterPro" id="IPR008271">
    <property type="entry name" value="Ser/Thr_kinase_AS"/>
</dbReference>
<gene>
    <name evidence="17" type="ORF">IFM89_000879</name>
</gene>
<evidence type="ECO:0000313" key="17">
    <source>
        <dbReference type="EMBL" id="KAF9618244.1"/>
    </source>
</evidence>
<keyword evidence="8" id="KW-0677">Repeat</keyword>
<dbReference type="Pfam" id="PF00069">
    <property type="entry name" value="Pkinase"/>
    <property type="match status" value="1"/>
</dbReference>
<dbReference type="SUPFAM" id="SSF56112">
    <property type="entry name" value="Protein kinase-like (PK-like)"/>
    <property type="match status" value="1"/>
</dbReference>
<dbReference type="InterPro" id="IPR011009">
    <property type="entry name" value="Kinase-like_dom_sf"/>
</dbReference>
<dbReference type="SUPFAM" id="SSF52058">
    <property type="entry name" value="L domain-like"/>
    <property type="match status" value="1"/>
</dbReference>
<keyword evidence="7 15" id="KW-0732">Signal</keyword>
<evidence type="ECO:0000256" key="2">
    <source>
        <dbReference type="ARBA" id="ARBA00012513"/>
    </source>
</evidence>
<dbReference type="FunFam" id="3.80.10.10:FF:000766">
    <property type="entry name" value="Os05g0263100 protein"/>
    <property type="match status" value="1"/>
</dbReference>
<comment type="caution">
    <text evidence="17">The sequence shown here is derived from an EMBL/GenBank/DDBJ whole genome shotgun (WGS) entry which is preliminary data.</text>
</comment>
<dbReference type="Pfam" id="PF00560">
    <property type="entry name" value="LRR_1"/>
    <property type="match status" value="4"/>
</dbReference>
<dbReference type="FunFam" id="2.60.120.430:FF:000002">
    <property type="entry name" value="Leucine-rich repeat receptor-like protein kinase"/>
    <property type="match status" value="1"/>
</dbReference>
<keyword evidence="9" id="KW-0547">Nucleotide-binding</keyword>
<keyword evidence="18" id="KW-1185">Reference proteome</keyword>
<dbReference type="Gene3D" id="3.80.10.10">
    <property type="entry name" value="Ribonuclease Inhibitor"/>
    <property type="match status" value="2"/>
</dbReference>
<evidence type="ECO:0000256" key="6">
    <source>
        <dbReference type="ARBA" id="ARBA00022692"/>
    </source>
</evidence>
<dbReference type="InterPro" id="IPR032675">
    <property type="entry name" value="LRR_dom_sf"/>
</dbReference>
<protein>
    <recommendedName>
        <fullName evidence="2">non-specific serine/threonine protein kinase</fullName>
        <ecNumber evidence="2">2.7.11.1</ecNumber>
    </recommendedName>
</protein>
<evidence type="ECO:0000256" key="11">
    <source>
        <dbReference type="ARBA" id="ARBA00022989"/>
    </source>
</evidence>
<dbReference type="EMBL" id="JADFTS010000002">
    <property type="protein sequence ID" value="KAF9618244.1"/>
    <property type="molecule type" value="Genomic_DNA"/>
</dbReference>
<dbReference type="InterPro" id="IPR001611">
    <property type="entry name" value="Leu-rich_rpt"/>
</dbReference>
<dbReference type="Proteomes" id="UP000631114">
    <property type="component" value="Unassembled WGS sequence"/>
</dbReference>
<dbReference type="FunFam" id="3.80.10.10:FF:000298">
    <property type="entry name" value="Putative LRR receptor-like serine/threonine-protein kinase"/>
    <property type="match status" value="1"/>
</dbReference>
<dbReference type="Gene3D" id="1.10.510.10">
    <property type="entry name" value="Transferase(Phosphotransferase) domain 1"/>
    <property type="match status" value="1"/>
</dbReference>
<evidence type="ECO:0000256" key="15">
    <source>
        <dbReference type="SAM" id="SignalP"/>
    </source>
</evidence>
<accession>A0A835IJI6</accession>
<dbReference type="PANTHER" id="PTHR48006:SF34">
    <property type="entry name" value="OS08G0203700 PROTEIN"/>
    <property type="match status" value="1"/>
</dbReference>
<evidence type="ECO:0000256" key="3">
    <source>
        <dbReference type="ARBA" id="ARBA00022553"/>
    </source>
</evidence>
<keyword evidence="6 14" id="KW-0812">Transmembrane</keyword>
<feature type="transmembrane region" description="Helical" evidence="14">
    <location>
        <begin position="628"/>
        <end position="650"/>
    </location>
</feature>
<evidence type="ECO:0000256" key="8">
    <source>
        <dbReference type="ARBA" id="ARBA00022737"/>
    </source>
</evidence>
<keyword evidence="12 14" id="KW-0472">Membrane</keyword>
<dbReference type="EC" id="2.7.11.1" evidence="2"/>
<dbReference type="PROSITE" id="PS50011">
    <property type="entry name" value="PROTEIN_KINASE_DOM"/>
    <property type="match status" value="1"/>
</dbReference>
<keyword evidence="5" id="KW-0808">Transferase</keyword>
<proteinExistence type="predicted"/>
<evidence type="ECO:0000256" key="12">
    <source>
        <dbReference type="ARBA" id="ARBA00023136"/>
    </source>
</evidence>
<dbReference type="Pfam" id="PF11721">
    <property type="entry name" value="Malectin"/>
    <property type="match status" value="1"/>
</dbReference>
<dbReference type="PANTHER" id="PTHR48006">
    <property type="entry name" value="LEUCINE-RICH REPEAT-CONTAINING PROTEIN DDB_G0281931-RELATED"/>
    <property type="match status" value="1"/>
</dbReference>
<dbReference type="Gene3D" id="2.60.120.430">
    <property type="entry name" value="Galactose-binding lectin"/>
    <property type="match status" value="1"/>
</dbReference>
<dbReference type="GO" id="GO:0005524">
    <property type="term" value="F:ATP binding"/>
    <property type="evidence" value="ECO:0007669"/>
    <property type="project" value="UniProtKB-KW"/>
</dbReference>
<evidence type="ECO:0000256" key="9">
    <source>
        <dbReference type="ARBA" id="ARBA00022741"/>
    </source>
</evidence>
<keyword evidence="13" id="KW-0325">Glycoprotein</keyword>
<evidence type="ECO:0000256" key="13">
    <source>
        <dbReference type="ARBA" id="ARBA00023180"/>
    </source>
</evidence>
<comment type="subcellular location">
    <subcellularLocation>
        <location evidence="1">Membrane</location>
    </subcellularLocation>
</comment>
<feature type="signal peptide" evidence="15">
    <location>
        <begin position="1"/>
        <end position="19"/>
    </location>
</feature>
<dbReference type="AlphaFoldDB" id="A0A835IJI6"/>
<keyword evidence="3" id="KW-0597">Phosphoprotein</keyword>
<dbReference type="InterPro" id="IPR021720">
    <property type="entry name" value="Malectin_dom"/>
</dbReference>
<feature type="chain" id="PRO_5032602895" description="non-specific serine/threonine protein kinase" evidence="15">
    <location>
        <begin position="20"/>
        <end position="850"/>
    </location>
</feature>
<evidence type="ECO:0000256" key="14">
    <source>
        <dbReference type="SAM" id="Phobius"/>
    </source>
</evidence>
<dbReference type="SMART" id="SM00220">
    <property type="entry name" value="S_TKc"/>
    <property type="match status" value="1"/>
</dbReference>
<keyword evidence="4" id="KW-0433">Leucine-rich repeat</keyword>